<feature type="transmembrane region" description="Helical" evidence="1">
    <location>
        <begin position="61"/>
        <end position="80"/>
    </location>
</feature>
<dbReference type="InterPro" id="IPR000014">
    <property type="entry name" value="PAS"/>
</dbReference>
<dbReference type="InterPro" id="IPR035965">
    <property type="entry name" value="PAS-like_dom_sf"/>
</dbReference>
<evidence type="ECO:0000313" key="4">
    <source>
        <dbReference type="Proteomes" id="UP000239936"/>
    </source>
</evidence>
<dbReference type="SUPFAM" id="SSF55785">
    <property type="entry name" value="PYP-like sensor domain (PAS domain)"/>
    <property type="match status" value="1"/>
</dbReference>
<proteinExistence type="predicted"/>
<protein>
    <recommendedName>
        <fullName evidence="2">PAS domain-containing protein</fullName>
    </recommendedName>
</protein>
<comment type="caution">
    <text evidence="3">The sequence shown here is derived from an EMBL/GenBank/DDBJ whole genome shotgun (WGS) entry which is preliminary data.</text>
</comment>
<dbReference type="InterPro" id="IPR013655">
    <property type="entry name" value="PAS_fold_3"/>
</dbReference>
<dbReference type="AlphaFoldDB" id="A0A2S7XNL3"/>
<evidence type="ECO:0000256" key="1">
    <source>
        <dbReference type="SAM" id="Phobius"/>
    </source>
</evidence>
<dbReference type="Gene3D" id="3.30.450.20">
    <property type="entry name" value="PAS domain"/>
    <property type="match status" value="1"/>
</dbReference>
<keyword evidence="1" id="KW-0472">Membrane</keyword>
<accession>A0A2S7XNL3</accession>
<evidence type="ECO:0000313" key="3">
    <source>
        <dbReference type="EMBL" id="PQJ95028.1"/>
    </source>
</evidence>
<dbReference type="PROSITE" id="PS50112">
    <property type="entry name" value="PAS"/>
    <property type="match status" value="1"/>
</dbReference>
<sequence>MGCRRTLAGNQVSNNVTDILGYTPAEMLDADFRYADIIHPDDLKTVVDEINWYIKYRATPLSNPIACVCILVNTVGFTILRT</sequence>
<dbReference type="Proteomes" id="UP000239936">
    <property type="component" value="Unassembled WGS sequence"/>
</dbReference>
<name>A0A2S7XNL3_9GAMM</name>
<organism evidence="3 4">
    <name type="scientific">Chromatium okenii</name>
    <dbReference type="NCBI Taxonomy" id="61644"/>
    <lineage>
        <taxon>Bacteria</taxon>
        <taxon>Pseudomonadati</taxon>
        <taxon>Pseudomonadota</taxon>
        <taxon>Gammaproteobacteria</taxon>
        <taxon>Chromatiales</taxon>
        <taxon>Chromatiaceae</taxon>
        <taxon>Chromatium</taxon>
    </lineage>
</organism>
<keyword evidence="4" id="KW-1185">Reference proteome</keyword>
<dbReference type="EMBL" id="PPGH01000037">
    <property type="protein sequence ID" value="PQJ95028.1"/>
    <property type="molecule type" value="Genomic_DNA"/>
</dbReference>
<dbReference type="Pfam" id="PF08447">
    <property type="entry name" value="PAS_3"/>
    <property type="match status" value="1"/>
</dbReference>
<keyword evidence="1" id="KW-1133">Transmembrane helix</keyword>
<evidence type="ECO:0000259" key="2">
    <source>
        <dbReference type="PROSITE" id="PS50112"/>
    </source>
</evidence>
<keyword evidence="1" id="KW-0812">Transmembrane</keyword>
<reference evidence="3 4" key="1">
    <citation type="submission" date="2018-01" db="EMBL/GenBank/DDBJ databases">
        <title>The complete genome sequence of Chromatium okenii LaCa, a purple sulfur bacterium with a turbulent life.</title>
        <authorList>
            <person name="Luedin S.M."/>
            <person name="Liechti N."/>
            <person name="Storelli N."/>
            <person name="Danza F."/>
            <person name="Wittwer M."/>
            <person name="Pothier J.F."/>
            <person name="Tonolla M.A."/>
        </authorList>
    </citation>
    <scope>NUCLEOTIDE SEQUENCE [LARGE SCALE GENOMIC DNA]</scope>
    <source>
        <strain evidence="3 4">LaCa</strain>
    </source>
</reference>
<gene>
    <name evidence="3" type="ORF">CXB77_11840</name>
</gene>
<feature type="domain" description="PAS" evidence="2">
    <location>
        <begin position="12"/>
        <end position="57"/>
    </location>
</feature>